<evidence type="ECO:0000256" key="8">
    <source>
        <dbReference type="ARBA" id="ARBA00023136"/>
    </source>
</evidence>
<comment type="similarity">
    <text evidence="3 10">Belongs to the PRM1 family.</text>
</comment>
<evidence type="ECO:0000256" key="2">
    <source>
        <dbReference type="ARBA" id="ARBA00004651"/>
    </source>
</evidence>
<evidence type="ECO:0000256" key="6">
    <source>
        <dbReference type="ARBA" id="ARBA00022971"/>
    </source>
</evidence>
<dbReference type="PANTHER" id="PTHR31030">
    <property type="entry name" value="PLASMA MEMBRANE FUSION PROTEIN PRM1"/>
    <property type="match status" value="1"/>
</dbReference>
<protein>
    <recommendedName>
        <fullName evidence="10">Plasma membrane fusion protein PRM1</fullName>
    </recommendedName>
</protein>
<reference evidence="12 13" key="1">
    <citation type="submission" date="2020-11" db="EMBL/GenBank/DDBJ databases">
        <title>Kefir isolates.</title>
        <authorList>
            <person name="Marcisauskas S."/>
            <person name="Kim Y."/>
            <person name="Blasche S."/>
        </authorList>
    </citation>
    <scope>NUCLEOTIDE SEQUENCE [LARGE SCALE GENOMIC DNA]</scope>
    <source>
        <strain evidence="12 13">KR</strain>
    </source>
</reference>
<comment type="subcellular location">
    <subcellularLocation>
        <location evidence="2 10">Cell membrane</location>
        <topology evidence="2 10">Multi-pass membrane protein</topology>
    </subcellularLocation>
</comment>
<dbReference type="AlphaFoldDB" id="A0A9P6W0Z1"/>
<evidence type="ECO:0000256" key="5">
    <source>
        <dbReference type="ARBA" id="ARBA00022692"/>
    </source>
</evidence>
<dbReference type="InterPro" id="IPR026777">
    <property type="entry name" value="PRM1"/>
</dbReference>
<organism evidence="12 13">
    <name type="scientific">Rhodotorula mucilaginosa</name>
    <name type="common">Yeast</name>
    <name type="synonym">Rhodotorula rubra</name>
    <dbReference type="NCBI Taxonomy" id="5537"/>
    <lineage>
        <taxon>Eukaryota</taxon>
        <taxon>Fungi</taxon>
        <taxon>Dikarya</taxon>
        <taxon>Basidiomycota</taxon>
        <taxon>Pucciniomycotina</taxon>
        <taxon>Microbotryomycetes</taxon>
        <taxon>Sporidiobolales</taxon>
        <taxon>Sporidiobolaceae</taxon>
        <taxon>Rhodotorula</taxon>
    </lineage>
</organism>
<comment type="caution">
    <text evidence="10">Lacks conserved residue(s) required for the propagation of feature annotation.</text>
</comment>
<comment type="caution">
    <text evidence="12">The sequence shown here is derived from an EMBL/GenBank/DDBJ whole genome shotgun (WGS) entry which is preliminary data.</text>
</comment>
<feature type="transmembrane region" description="Helical" evidence="10">
    <location>
        <begin position="416"/>
        <end position="438"/>
    </location>
</feature>
<evidence type="ECO:0000313" key="12">
    <source>
        <dbReference type="EMBL" id="KAG0659615.1"/>
    </source>
</evidence>
<evidence type="ECO:0000256" key="4">
    <source>
        <dbReference type="ARBA" id="ARBA00022475"/>
    </source>
</evidence>
<feature type="transmembrane region" description="Helical" evidence="10">
    <location>
        <begin position="31"/>
        <end position="52"/>
    </location>
</feature>
<evidence type="ECO:0000313" key="13">
    <source>
        <dbReference type="Proteomes" id="UP000777482"/>
    </source>
</evidence>
<feature type="transmembrane region" description="Helical" evidence="10">
    <location>
        <begin position="617"/>
        <end position="637"/>
    </location>
</feature>
<evidence type="ECO:0000256" key="11">
    <source>
        <dbReference type="SAM" id="MobiDB-lite"/>
    </source>
</evidence>
<keyword evidence="13" id="KW-1185">Reference proteome</keyword>
<dbReference type="OrthoDB" id="10248838at2759"/>
<accession>A0A9P6W0Z1</accession>
<feature type="region of interest" description="Disordered" evidence="11">
    <location>
        <begin position="871"/>
        <end position="896"/>
    </location>
</feature>
<keyword evidence="4 10" id="KW-1003">Cell membrane</keyword>
<dbReference type="Proteomes" id="UP000777482">
    <property type="component" value="Unassembled WGS sequence"/>
</dbReference>
<feature type="region of interest" description="Disordered" evidence="11">
    <location>
        <begin position="742"/>
        <end position="766"/>
    </location>
</feature>
<evidence type="ECO:0000256" key="10">
    <source>
        <dbReference type="RuleBase" id="RU366035"/>
    </source>
</evidence>
<sequence>MGYDLNPRAVPLKPYLGLNARLSLSWLSQHVLALLLVLITLAYLLSAIPSLVRDAKQSLGAACQGVQGAANVAVSMPHYMAAGVNELNANAINALTRGAGTALDLLLQALQAIVLFMIDMYRSLYLCLLDLAVHGSITVLVRGIEEAQEFVTEAMQGLRTTIQAAVGGVNSGLEHTLGLIDKLPGVNIDVPQIDIPQLSALENVTLPNTLIDALENLNSNIPTLDEVRSSLDSLISVPVDQLRLSINSTMRDSTISVELLPVPAKETVQLCDRLDTSWIDDVGTDLAHFVKVAIGLVVLAMVLFMTANALWEYYSYRVSIGGVDASREAWLRDLLILGSDLDAATPPQNPAFRTVSVDETLSRTNLLSFLNASSHSTLFKHLSRLSSLLSLDRTTTTNANAKANLIWFLSYIAHPYAWGFLLFGLVGLVVVQIQIAVLDGPVRAVTEQRAEQGASDFSGSVVEALQGTMRNASLQWANGTNAVIGRVESGINENLFSWVNTTTVALNSTMNGFYDEVSDTITNVFSGTVLQDPALGLIYCLIGSKVDALSSALTWIHDHAHLSLPTVSPSILLLSPNRTDDLTASLTDPESSISAPSIANKMIDAYLRSLEQQRMGFFVAIGIWALVFLMGLIGAWWRAIGQNCWRHWRGATASNGSGGGRQAPMTDGTEKAHFTSLHLGSFADLLDPNGSGEKSLGAGSPVATSIDAAALAAGVNQGNSVSPSSRSWASLVDFFKATEPAARSSEAVESAASPPPPPETRLRPLALPTLPTLRTRGAKDRLRPVISHPRPLLRPFRVLRDSHLAQQQRQRWERWRSKEESDLVLLRDESRSKYGRAGALRSAFGSHRTASNRSHPHQEFAEVHRTDGLGAVDDLSPEADLSQSPSRPDHDLWPSRPCATLPSQSWHLSFYTPSSRPLAATTNPFASPFDE</sequence>
<keyword evidence="6 10" id="KW-0184">Conjugation</keyword>
<evidence type="ECO:0000256" key="9">
    <source>
        <dbReference type="ARBA" id="ARBA00023180"/>
    </source>
</evidence>
<keyword evidence="8 10" id="KW-0472">Membrane</keyword>
<feature type="compositionally biased region" description="Low complexity" evidence="11">
    <location>
        <begin position="742"/>
        <end position="752"/>
    </location>
</feature>
<dbReference type="EMBL" id="PUHQ01000052">
    <property type="protein sequence ID" value="KAG0659615.1"/>
    <property type="molecule type" value="Genomic_DNA"/>
</dbReference>
<feature type="transmembrane region" description="Helical" evidence="10">
    <location>
        <begin position="292"/>
        <end position="311"/>
    </location>
</feature>
<evidence type="ECO:0000256" key="7">
    <source>
        <dbReference type="ARBA" id="ARBA00022989"/>
    </source>
</evidence>
<dbReference type="GO" id="GO:0043332">
    <property type="term" value="C:mating projection tip"/>
    <property type="evidence" value="ECO:0007669"/>
    <property type="project" value="UniProtKB-UniRule"/>
</dbReference>
<proteinExistence type="inferred from homology"/>
<gene>
    <name evidence="12" type="primary">PRM1</name>
    <name evidence="12" type="ORF">C6P46_005106</name>
</gene>
<comment type="function">
    <text evidence="1 10">Involved in cell fusion during mating by stabilizing the plasma membrane fusion event.</text>
</comment>
<keyword evidence="7 10" id="KW-1133">Transmembrane helix</keyword>
<keyword evidence="5 10" id="KW-0812">Transmembrane</keyword>
<dbReference type="GO" id="GO:0005886">
    <property type="term" value="C:plasma membrane"/>
    <property type="evidence" value="ECO:0007669"/>
    <property type="project" value="UniProtKB-SubCell"/>
</dbReference>
<name>A0A9P6W0Z1_RHOMI</name>
<dbReference type="PANTHER" id="PTHR31030:SF1">
    <property type="entry name" value="PLASMA MEMBRANE FUSION PROTEIN PRM1"/>
    <property type="match status" value="1"/>
</dbReference>
<evidence type="ECO:0000256" key="1">
    <source>
        <dbReference type="ARBA" id="ARBA00002512"/>
    </source>
</evidence>
<keyword evidence="9" id="KW-0325">Glycoprotein</keyword>
<evidence type="ECO:0000256" key="3">
    <source>
        <dbReference type="ARBA" id="ARBA00010780"/>
    </source>
</evidence>
<dbReference type="GO" id="GO:0032220">
    <property type="term" value="P:plasma membrane fusion involved in cytogamy"/>
    <property type="evidence" value="ECO:0007669"/>
    <property type="project" value="TreeGrafter"/>
</dbReference>